<protein>
    <recommendedName>
        <fullName evidence="3">DUF2487 domain-containing protein</fullName>
    </recommendedName>
</protein>
<reference evidence="1 2" key="1">
    <citation type="journal article" date="2003" name="Int. J. Syst. Evol. Microbiol.">
        <title>Virgibacillus carmonensis sp. nov., Virgibacillus necropolis sp. nov. and Virgibacillus picturae sp. nov., three novel species isolated from deteriorated mural paintings, transfer of the species of the genus salibacillus to Virgibacillus, as Virgibacillus marismortui comb. nov. and Virgibacillus salexigens comb. nov., and emended description of the genus Virgibacillus.</title>
        <authorList>
            <person name="Heyrman J."/>
            <person name="Logan N.A."/>
            <person name="Busse H.J."/>
            <person name="Balcaen A."/>
            <person name="Lebbe L."/>
            <person name="Rodriguez-Diaz M."/>
            <person name="Swings J."/>
            <person name="De Vos P."/>
        </authorList>
    </citation>
    <scope>NUCLEOTIDE SEQUENCE [LARGE SCALE GENOMIC DNA]</scope>
    <source>
        <strain evidence="1 2">LMG 19488</strain>
    </source>
</reference>
<dbReference type="EMBL" id="CP022437">
    <property type="protein sequence ID" value="ASN05517.1"/>
    <property type="molecule type" value="Genomic_DNA"/>
</dbReference>
<keyword evidence="2" id="KW-1185">Reference proteome</keyword>
<organism evidence="1 2">
    <name type="scientific">Virgibacillus necropolis</name>
    <dbReference type="NCBI Taxonomy" id="163877"/>
    <lineage>
        <taxon>Bacteria</taxon>
        <taxon>Bacillati</taxon>
        <taxon>Bacillota</taxon>
        <taxon>Bacilli</taxon>
        <taxon>Bacillales</taxon>
        <taxon>Bacillaceae</taxon>
        <taxon>Virgibacillus</taxon>
    </lineage>
</organism>
<dbReference type="KEGG" id="vne:CFK40_11090"/>
<dbReference type="RefSeq" id="WP_089532366.1">
    <property type="nucleotide sequence ID" value="NZ_CP022437.1"/>
</dbReference>
<proteinExistence type="predicted"/>
<evidence type="ECO:0000313" key="2">
    <source>
        <dbReference type="Proteomes" id="UP000204391"/>
    </source>
</evidence>
<dbReference type="Pfam" id="PF10673">
    <property type="entry name" value="DUF2487"/>
    <property type="match status" value="1"/>
</dbReference>
<evidence type="ECO:0000313" key="1">
    <source>
        <dbReference type="EMBL" id="ASN05517.1"/>
    </source>
</evidence>
<name>A0A221MD07_9BACI</name>
<dbReference type="OrthoDB" id="2678750at2"/>
<accession>A0A221MD07</accession>
<dbReference type="InterPro" id="IPR019615">
    <property type="entry name" value="DUF2487"/>
</dbReference>
<dbReference type="AlphaFoldDB" id="A0A221MD07"/>
<sequence length="156" mass="18267">MQWVKKDLLQYIQAKEYVDTTIVPLTPFHLSNDTELPKSGFQGEALSIFINQIERDLAGRVMLTPNYTYLKNADKQQEVARLNEWVEDVASQPFNHTFFITFDSKWKKHESMLNGTLLWLPGLQSGDLYAKEMHSVIHDQVTQINELIRSYWETME</sequence>
<evidence type="ECO:0008006" key="3">
    <source>
        <dbReference type="Google" id="ProtNLM"/>
    </source>
</evidence>
<dbReference type="Proteomes" id="UP000204391">
    <property type="component" value="Chromosome"/>
</dbReference>
<gene>
    <name evidence="1" type="ORF">CFK40_11090</name>
</gene>